<protein>
    <submittedName>
        <fullName evidence="3">Uncharacterized protein</fullName>
    </submittedName>
</protein>
<keyword evidence="2" id="KW-1133">Transmembrane helix</keyword>
<keyword evidence="2" id="KW-0812">Transmembrane</keyword>
<evidence type="ECO:0000256" key="1">
    <source>
        <dbReference type="SAM" id="MobiDB-lite"/>
    </source>
</evidence>
<reference evidence="3 4" key="1">
    <citation type="submission" date="2019-07" db="EMBL/GenBank/DDBJ databases">
        <title>New species of Amycolatopsis and Streptomyces.</title>
        <authorList>
            <person name="Duangmal K."/>
            <person name="Teo W.F.A."/>
            <person name="Lipun K."/>
        </authorList>
    </citation>
    <scope>NUCLEOTIDE SEQUENCE [LARGE SCALE GENOMIC DNA]</scope>
    <source>
        <strain evidence="3 4">NBRC 109810</strain>
    </source>
</reference>
<dbReference type="Proteomes" id="UP000325849">
    <property type="component" value="Unassembled WGS sequence"/>
</dbReference>
<dbReference type="AlphaFoldDB" id="A0A5N8VAZ9"/>
<evidence type="ECO:0000313" key="3">
    <source>
        <dbReference type="EMBL" id="MPY31135.1"/>
    </source>
</evidence>
<accession>A0A5N8VAZ9</accession>
<keyword evidence="4" id="KW-1185">Reference proteome</keyword>
<keyword evidence="2" id="KW-0472">Membrane</keyword>
<organism evidence="3 4">
    <name type="scientific">Streptomyces adustus</name>
    <dbReference type="NCBI Taxonomy" id="1609272"/>
    <lineage>
        <taxon>Bacteria</taxon>
        <taxon>Bacillati</taxon>
        <taxon>Actinomycetota</taxon>
        <taxon>Actinomycetes</taxon>
        <taxon>Kitasatosporales</taxon>
        <taxon>Streptomycetaceae</taxon>
        <taxon>Streptomyces</taxon>
    </lineage>
</organism>
<name>A0A5N8VAZ9_9ACTN</name>
<comment type="caution">
    <text evidence="3">The sequence shown here is derived from an EMBL/GenBank/DDBJ whole genome shotgun (WGS) entry which is preliminary data.</text>
</comment>
<evidence type="ECO:0000256" key="2">
    <source>
        <dbReference type="SAM" id="Phobius"/>
    </source>
</evidence>
<feature type="transmembrane region" description="Helical" evidence="2">
    <location>
        <begin position="36"/>
        <end position="55"/>
    </location>
</feature>
<dbReference type="OrthoDB" id="4351215at2"/>
<gene>
    <name evidence="3" type="ORF">FNH09_07320</name>
</gene>
<sequence length="132" mass="13424">MTELIVLACGCLMVFLGALTLNGQLGAHRGDPRKVGWGLILMGSAFVLDGLPRLVGWSYAVGSDLAGVAMILAVLGGVLQFLGGPTPLAARFAMSLADANKPEPQPTTANGSGVPVEEGQGPALGDDDPRPT</sequence>
<dbReference type="RefSeq" id="WP_152885937.1">
    <property type="nucleotide sequence ID" value="NZ_VJZD01000019.1"/>
</dbReference>
<evidence type="ECO:0000313" key="4">
    <source>
        <dbReference type="Proteomes" id="UP000325849"/>
    </source>
</evidence>
<dbReference type="EMBL" id="VJZD01000019">
    <property type="protein sequence ID" value="MPY31135.1"/>
    <property type="molecule type" value="Genomic_DNA"/>
</dbReference>
<feature type="transmembrane region" description="Helical" evidence="2">
    <location>
        <begin position="62"/>
        <end position="82"/>
    </location>
</feature>
<proteinExistence type="predicted"/>
<feature type="region of interest" description="Disordered" evidence="1">
    <location>
        <begin position="99"/>
        <end position="132"/>
    </location>
</feature>